<dbReference type="SMART" id="SM00830">
    <property type="entry name" value="CM_2"/>
    <property type="match status" value="1"/>
</dbReference>
<keyword evidence="4" id="KW-0413">Isomerase</keyword>
<dbReference type="GO" id="GO:0009697">
    <property type="term" value="P:salicylic acid biosynthetic process"/>
    <property type="evidence" value="ECO:0007669"/>
    <property type="project" value="TreeGrafter"/>
</dbReference>
<dbReference type="KEGG" id="marz:MARA_02280"/>
<dbReference type="EC" id="5.4.99.5" evidence="2"/>
<dbReference type="RefSeq" id="WP_163916406.1">
    <property type="nucleotide sequence ID" value="NZ_AP022592.1"/>
</dbReference>
<organism evidence="6 7">
    <name type="scientific">Mycolicibacterium arabiense</name>
    <dbReference type="NCBI Taxonomy" id="1286181"/>
    <lineage>
        <taxon>Bacteria</taxon>
        <taxon>Bacillati</taxon>
        <taxon>Actinomycetota</taxon>
        <taxon>Actinomycetes</taxon>
        <taxon>Mycobacteriales</taxon>
        <taxon>Mycobacteriaceae</taxon>
        <taxon>Mycolicibacterium</taxon>
    </lineage>
</organism>
<evidence type="ECO:0000313" key="7">
    <source>
        <dbReference type="Proteomes" id="UP000467428"/>
    </source>
</evidence>
<accession>A0A7I7RQE6</accession>
<dbReference type="NCBIfam" id="TIGR01806">
    <property type="entry name" value="CM_mono2"/>
    <property type="match status" value="1"/>
</dbReference>
<evidence type="ECO:0000259" key="5">
    <source>
        <dbReference type="PROSITE" id="PS51168"/>
    </source>
</evidence>
<dbReference type="InterPro" id="IPR036263">
    <property type="entry name" value="Chorismate_II_sf"/>
</dbReference>
<dbReference type="PANTHER" id="PTHR38041:SF2">
    <property type="entry name" value="SECRETED CHORISMATE MUTASE"/>
    <property type="match status" value="1"/>
</dbReference>
<keyword evidence="6" id="KW-0614">Plasmid</keyword>
<dbReference type="AlphaFoldDB" id="A0A7I7RQE6"/>
<dbReference type="InterPro" id="IPR051331">
    <property type="entry name" value="Chorismate_mutase-related"/>
</dbReference>
<evidence type="ECO:0000256" key="4">
    <source>
        <dbReference type="ARBA" id="ARBA00023235"/>
    </source>
</evidence>
<evidence type="ECO:0000256" key="3">
    <source>
        <dbReference type="ARBA" id="ARBA00022729"/>
    </source>
</evidence>
<dbReference type="Pfam" id="PF01817">
    <property type="entry name" value="CM_2"/>
    <property type="match status" value="1"/>
</dbReference>
<protein>
    <recommendedName>
        <fullName evidence="2">chorismate mutase</fullName>
        <ecNumber evidence="2">5.4.99.5</ecNumber>
    </recommendedName>
</protein>
<dbReference type="Proteomes" id="UP000467428">
    <property type="component" value="Plasmid pJCM18538"/>
</dbReference>
<dbReference type="EMBL" id="AP022592">
    <property type="protein sequence ID" value="BBY46798.1"/>
    <property type="molecule type" value="Genomic_DNA"/>
</dbReference>
<dbReference type="InterPro" id="IPR002701">
    <property type="entry name" value="CM_II_prokaryot"/>
</dbReference>
<evidence type="ECO:0000256" key="2">
    <source>
        <dbReference type="ARBA" id="ARBA00012404"/>
    </source>
</evidence>
<evidence type="ECO:0000313" key="6">
    <source>
        <dbReference type="EMBL" id="BBY46798.1"/>
    </source>
</evidence>
<dbReference type="InterPro" id="IPR036979">
    <property type="entry name" value="CM_dom_sf"/>
</dbReference>
<proteinExistence type="predicted"/>
<sequence>MTLESSRRGWLGFPRLKRSNDIEPRDDLQIPNRFLGVVDLAGQRLQTAHPIAAWKYRSGGSVDDPEREQQVIASVTERAVARDVEPGYVADVFRDQIDANVALQHALFARWRLDDCEPADCDGGLPVWRNIVDTVNRAMLDQVVRNWDRLQCNSFRHEIDEALGIVGRARGLDSIQVVALTYATRRYCRTSV</sequence>
<comment type="pathway">
    <text evidence="1">Metabolic intermediate biosynthesis; prephenate biosynthesis; prephenate from chorismate: step 1/1.</text>
</comment>
<dbReference type="InterPro" id="IPR008240">
    <property type="entry name" value="Chorismate_mutase_periplasmic"/>
</dbReference>
<keyword evidence="7" id="KW-1185">Reference proteome</keyword>
<evidence type="ECO:0000256" key="1">
    <source>
        <dbReference type="ARBA" id="ARBA00004817"/>
    </source>
</evidence>
<gene>
    <name evidence="6" type="ORF">MARA_02280</name>
</gene>
<dbReference type="GO" id="GO:0004106">
    <property type="term" value="F:chorismate mutase activity"/>
    <property type="evidence" value="ECO:0007669"/>
    <property type="project" value="UniProtKB-EC"/>
</dbReference>
<keyword evidence="3" id="KW-0732">Signal</keyword>
<dbReference type="GO" id="GO:0046417">
    <property type="term" value="P:chorismate metabolic process"/>
    <property type="evidence" value="ECO:0007669"/>
    <property type="project" value="InterPro"/>
</dbReference>
<dbReference type="Gene3D" id="1.20.59.10">
    <property type="entry name" value="Chorismate mutase"/>
    <property type="match status" value="1"/>
</dbReference>
<reference evidence="6 7" key="1">
    <citation type="journal article" date="2019" name="Emerg. Microbes Infect.">
        <title>Comprehensive subspecies identification of 175 nontuberculous mycobacteria species based on 7547 genomic profiles.</title>
        <authorList>
            <person name="Matsumoto Y."/>
            <person name="Kinjo T."/>
            <person name="Motooka D."/>
            <person name="Nabeya D."/>
            <person name="Jung N."/>
            <person name="Uechi K."/>
            <person name="Horii T."/>
            <person name="Iida T."/>
            <person name="Fujita J."/>
            <person name="Nakamura S."/>
        </authorList>
    </citation>
    <scope>NUCLEOTIDE SEQUENCE [LARGE SCALE GENOMIC DNA]</scope>
    <source>
        <strain evidence="6 7">JCM 18538</strain>
        <plasmid evidence="6">pJCM18538</plasmid>
    </source>
</reference>
<dbReference type="UniPathway" id="UPA00120">
    <property type="reaction ID" value="UER00203"/>
</dbReference>
<geneLocation type="plasmid" evidence="6">
    <name>pJCM18538</name>
</geneLocation>
<name>A0A7I7RQE6_9MYCO</name>
<dbReference type="PROSITE" id="PS51168">
    <property type="entry name" value="CHORISMATE_MUT_2"/>
    <property type="match status" value="1"/>
</dbReference>
<dbReference type="SUPFAM" id="SSF48600">
    <property type="entry name" value="Chorismate mutase II"/>
    <property type="match status" value="1"/>
</dbReference>
<dbReference type="PANTHER" id="PTHR38041">
    <property type="entry name" value="CHORISMATE MUTASE"/>
    <property type="match status" value="1"/>
</dbReference>
<feature type="domain" description="Chorismate mutase" evidence="5">
    <location>
        <begin position="15"/>
        <end position="108"/>
    </location>
</feature>